<evidence type="ECO:0000313" key="2">
    <source>
        <dbReference type="EMBL" id="OKY94707.1"/>
    </source>
</evidence>
<dbReference type="Gene3D" id="2.60.40.10">
    <property type="entry name" value="Immunoglobulins"/>
    <property type="match status" value="1"/>
</dbReference>
<dbReference type="Proteomes" id="UP000187417">
    <property type="component" value="Unassembled WGS sequence"/>
</dbReference>
<evidence type="ECO:0000313" key="3">
    <source>
        <dbReference type="Proteomes" id="UP000187417"/>
    </source>
</evidence>
<feature type="chain" id="PRO_5013135537" evidence="1">
    <location>
        <begin position="25"/>
        <end position="352"/>
    </location>
</feature>
<dbReference type="RefSeq" id="WP_278339223.1">
    <property type="nucleotide sequence ID" value="NZ_CAMQOD010000019.1"/>
</dbReference>
<name>A0A1Q6F779_9BACT</name>
<reference evidence="2 3" key="1">
    <citation type="journal article" date="2016" name="Nat. Biotechnol.">
        <title>Measurement of bacterial replication rates in microbial communities.</title>
        <authorList>
            <person name="Brown C.T."/>
            <person name="Olm M.R."/>
            <person name="Thomas B.C."/>
            <person name="Banfield J.F."/>
        </authorList>
    </citation>
    <scope>NUCLEOTIDE SEQUENCE [LARGE SCALE GENOMIC DNA]</scope>
    <source>
        <strain evidence="2">CAG:67_53_122</strain>
    </source>
</reference>
<protein>
    <submittedName>
        <fullName evidence="2">Uncharacterized protein</fullName>
    </submittedName>
</protein>
<accession>A0A1Q6F779</accession>
<dbReference type="AlphaFoldDB" id="A0A1Q6F779"/>
<feature type="signal peptide" evidence="1">
    <location>
        <begin position="1"/>
        <end position="24"/>
    </location>
</feature>
<dbReference type="STRING" id="28117.BHV66_05015"/>
<organism evidence="2 3">
    <name type="scientific">Alistipes putredinis</name>
    <dbReference type="NCBI Taxonomy" id="28117"/>
    <lineage>
        <taxon>Bacteria</taxon>
        <taxon>Pseudomonadati</taxon>
        <taxon>Bacteroidota</taxon>
        <taxon>Bacteroidia</taxon>
        <taxon>Bacteroidales</taxon>
        <taxon>Rikenellaceae</taxon>
        <taxon>Alistipes</taxon>
    </lineage>
</organism>
<dbReference type="InterPro" id="IPR013783">
    <property type="entry name" value="Ig-like_fold"/>
</dbReference>
<gene>
    <name evidence="2" type="ORF">BHV66_05015</name>
</gene>
<keyword evidence="1" id="KW-0732">Signal</keyword>
<evidence type="ECO:0000256" key="1">
    <source>
        <dbReference type="SAM" id="SignalP"/>
    </source>
</evidence>
<comment type="caution">
    <text evidence="2">The sequence shown here is derived from an EMBL/GenBank/DDBJ whole genome shotgun (WGS) entry which is preliminary data.</text>
</comment>
<proteinExistence type="predicted"/>
<dbReference type="Pfam" id="PF11551">
    <property type="entry name" value="Omp28"/>
    <property type="match status" value="1"/>
</dbReference>
<dbReference type="InterPro" id="IPR021615">
    <property type="entry name" value="Omp28"/>
</dbReference>
<dbReference type="PROSITE" id="PS51257">
    <property type="entry name" value="PROKAR_LIPOPROTEIN"/>
    <property type="match status" value="1"/>
</dbReference>
<dbReference type="EMBL" id="MNQH01000025">
    <property type="protein sequence ID" value="OKY94707.1"/>
    <property type="molecule type" value="Genomic_DNA"/>
</dbReference>
<sequence>MKGRIKFFNYFIACIATLSLATFAACSDDDPETPSGKLVLTASASSFVAGEGNVTFMVTYDGEDVTSQAAITNVTTGEPVENAAWTTTEIGEYKFQAVYDSYTSDPVTVSAIDKNKDKEFYRYVLLLKFTYMTCGNCVTAQGYFDALDEADRDHFLVVAAHQPEGMPMDPYWCSEGISLKSKMKVGVYPTWSYNFEDLVVGIGAGAISKTSIRQQISHAEKTYPAVCGVKATSTLEGSTAKIEATVQFQQAGNYKIACVLVENNIENKETYNTFDHVLRAAQTDMEGDAVTPAVTAPEERTFNFEATIEEGWNAENCAFVVYVFKEEANGKYIVNNGAECAVDGSVDYRYEL</sequence>